<organism evidence="1 2">
    <name type="scientific">Araneus ventricosus</name>
    <name type="common">Orbweaver spider</name>
    <name type="synonym">Epeira ventricosa</name>
    <dbReference type="NCBI Taxonomy" id="182803"/>
    <lineage>
        <taxon>Eukaryota</taxon>
        <taxon>Metazoa</taxon>
        <taxon>Ecdysozoa</taxon>
        <taxon>Arthropoda</taxon>
        <taxon>Chelicerata</taxon>
        <taxon>Arachnida</taxon>
        <taxon>Araneae</taxon>
        <taxon>Araneomorphae</taxon>
        <taxon>Entelegynae</taxon>
        <taxon>Araneoidea</taxon>
        <taxon>Araneidae</taxon>
        <taxon>Araneus</taxon>
    </lineage>
</organism>
<name>A0A4Y2VC35_ARAVE</name>
<sequence>MFAKVRMVPGSRPSSPLCALAWCLLNLRLRVKRKIGENDVDS</sequence>
<keyword evidence="2" id="KW-1185">Reference proteome</keyword>
<dbReference type="EMBL" id="BGPR01044517">
    <property type="protein sequence ID" value="GBO21297.1"/>
    <property type="molecule type" value="Genomic_DNA"/>
</dbReference>
<evidence type="ECO:0000313" key="2">
    <source>
        <dbReference type="Proteomes" id="UP000499080"/>
    </source>
</evidence>
<dbReference type="Proteomes" id="UP000499080">
    <property type="component" value="Unassembled WGS sequence"/>
</dbReference>
<dbReference type="AlphaFoldDB" id="A0A4Y2VC35"/>
<comment type="caution">
    <text evidence="1">The sequence shown here is derived from an EMBL/GenBank/DDBJ whole genome shotgun (WGS) entry which is preliminary data.</text>
</comment>
<protein>
    <submittedName>
        <fullName evidence="1">Uncharacterized protein</fullName>
    </submittedName>
</protein>
<reference evidence="1 2" key="1">
    <citation type="journal article" date="2019" name="Sci. Rep.">
        <title>Orb-weaving spider Araneus ventricosus genome elucidates the spidroin gene catalogue.</title>
        <authorList>
            <person name="Kono N."/>
            <person name="Nakamura H."/>
            <person name="Ohtoshi R."/>
            <person name="Moran D.A.P."/>
            <person name="Shinohara A."/>
            <person name="Yoshida Y."/>
            <person name="Fujiwara M."/>
            <person name="Mori M."/>
            <person name="Tomita M."/>
            <person name="Arakawa K."/>
        </authorList>
    </citation>
    <scope>NUCLEOTIDE SEQUENCE [LARGE SCALE GENOMIC DNA]</scope>
</reference>
<gene>
    <name evidence="1" type="ORF">AVEN_172207_1</name>
</gene>
<proteinExistence type="predicted"/>
<feature type="non-terminal residue" evidence="1">
    <location>
        <position position="42"/>
    </location>
</feature>
<evidence type="ECO:0000313" key="1">
    <source>
        <dbReference type="EMBL" id="GBO21297.1"/>
    </source>
</evidence>
<accession>A0A4Y2VC35</accession>